<evidence type="ECO:0000313" key="2">
    <source>
        <dbReference type="EMBL" id="MBP2027142.1"/>
    </source>
</evidence>
<keyword evidence="2" id="KW-0808">Transferase</keyword>
<sequence length="282" mass="33619">MIFIEDNNFIEIDNVENLGLKIDIGCGRKKQEGFIGIDSSPYSTADYILDLNLDKLPFEDNSVDYVYSSHCLEHLDNLEHIVSEIYRVCKHNAQVFITVPYYNTSANLANIYHNNNIAFNEHTFRFFSSEEDCDIPKDDWVTPSCQTWGLKYSANSDMNIELRTQKIEFLYFPEYNNMTEEKKRMSRKKYNNVVEIINYYMIVIKNTENKIKKESLIIEPQSETIRKQHDYIQAQRKILDERYEMILKLQQEMILKDEYIHKQSILLDERYNLIIKLQENKE</sequence>
<proteinExistence type="predicted"/>
<dbReference type="EMBL" id="JAGGLI010000007">
    <property type="protein sequence ID" value="MBP2027142.1"/>
    <property type="molecule type" value="Genomic_DNA"/>
</dbReference>
<dbReference type="Proteomes" id="UP001314903">
    <property type="component" value="Unassembled WGS sequence"/>
</dbReference>
<dbReference type="Gene3D" id="3.40.50.150">
    <property type="entry name" value="Vaccinia Virus protein VP39"/>
    <property type="match status" value="1"/>
</dbReference>
<evidence type="ECO:0000259" key="1">
    <source>
        <dbReference type="Pfam" id="PF08241"/>
    </source>
</evidence>
<feature type="domain" description="Methyltransferase type 11" evidence="1">
    <location>
        <begin position="49"/>
        <end position="96"/>
    </location>
</feature>
<protein>
    <submittedName>
        <fullName evidence="2">SAM-dependent methyltransferase</fullName>
    </submittedName>
</protein>
<dbReference type="GO" id="GO:0032259">
    <property type="term" value="P:methylation"/>
    <property type="evidence" value="ECO:0007669"/>
    <property type="project" value="UniProtKB-KW"/>
</dbReference>
<dbReference type="InterPro" id="IPR029063">
    <property type="entry name" value="SAM-dependent_MTases_sf"/>
</dbReference>
<keyword evidence="3" id="KW-1185">Reference proteome</keyword>
<dbReference type="Pfam" id="PF08241">
    <property type="entry name" value="Methyltransf_11"/>
    <property type="match status" value="1"/>
</dbReference>
<dbReference type="InterPro" id="IPR013216">
    <property type="entry name" value="Methyltransf_11"/>
</dbReference>
<organism evidence="2 3">
    <name type="scientific">Acetoanaerobium pronyense</name>
    <dbReference type="NCBI Taxonomy" id="1482736"/>
    <lineage>
        <taxon>Bacteria</taxon>
        <taxon>Bacillati</taxon>
        <taxon>Bacillota</taxon>
        <taxon>Clostridia</taxon>
        <taxon>Peptostreptococcales</taxon>
        <taxon>Filifactoraceae</taxon>
        <taxon>Acetoanaerobium</taxon>
    </lineage>
</organism>
<dbReference type="RefSeq" id="WP_209659902.1">
    <property type="nucleotide sequence ID" value="NZ_JAGGLI010000007.1"/>
</dbReference>
<gene>
    <name evidence="2" type="ORF">J2Z35_000936</name>
</gene>
<reference evidence="2 3" key="1">
    <citation type="submission" date="2021-03" db="EMBL/GenBank/DDBJ databases">
        <title>Genomic Encyclopedia of Type Strains, Phase IV (KMG-IV): sequencing the most valuable type-strain genomes for metagenomic binning, comparative biology and taxonomic classification.</title>
        <authorList>
            <person name="Goeker M."/>
        </authorList>
    </citation>
    <scope>NUCLEOTIDE SEQUENCE [LARGE SCALE GENOMIC DNA]</scope>
    <source>
        <strain evidence="2 3">DSM 27512</strain>
    </source>
</reference>
<evidence type="ECO:0000313" key="3">
    <source>
        <dbReference type="Proteomes" id="UP001314903"/>
    </source>
</evidence>
<dbReference type="SUPFAM" id="SSF53335">
    <property type="entry name" value="S-adenosyl-L-methionine-dependent methyltransferases"/>
    <property type="match status" value="1"/>
</dbReference>
<name>A0ABS4KHA4_9FIRM</name>
<keyword evidence="2" id="KW-0489">Methyltransferase</keyword>
<comment type="caution">
    <text evidence="2">The sequence shown here is derived from an EMBL/GenBank/DDBJ whole genome shotgun (WGS) entry which is preliminary data.</text>
</comment>
<accession>A0ABS4KHA4</accession>
<dbReference type="GO" id="GO:0008168">
    <property type="term" value="F:methyltransferase activity"/>
    <property type="evidence" value="ECO:0007669"/>
    <property type="project" value="UniProtKB-KW"/>
</dbReference>